<keyword evidence="7" id="KW-0325">Glycoprotein</keyword>
<dbReference type="PROSITE" id="PS00284">
    <property type="entry name" value="SERPIN"/>
    <property type="match status" value="2"/>
</dbReference>
<gene>
    <name evidence="11" type="ORF">LARSCL_LOCUS20471</name>
</gene>
<evidence type="ECO:0000256" key="5">
    <source>
        <dbReference type="ARBA" id="ARBA00022729"/>
    </source>
</evidence>
<comment type="caution">
    <text evidence="11">The sequence shown here is derived from an EMBL/GenBank/DDBJ whole genome shotgun (WGS) entry which is preliminary data.</text>
</comment>
<evidence type="ECO:0000256" key="7">
    <source>
        <dbReference type="ARBA" id="ARBA00023180"/>
    </source>
</evidence>
<evidence type="ECO:0000256" key="1">
    <source>
        <dbReference type="ARBA" id="ARBA00004613"/>
    </source>
</evidence>
<evidence type="ECO:0000313" key="11">
    <source>
        <dbReference type="EMBL" id="CAL1297721.1"/>
    </source>
</evidence>
<evidence type="ECO:0000256" key="8">
    <source>
        <dbReference type="RuleBase" id="RU000411"/>
    </source>
</evidence>
<feature type="domain" description="Serpin" evidence="10">
    <location>
        <begin position="47"/>
        <end position="402"/>
    </location>
</feature>
<dbReference type="SUPFAM" id="SSF56574">
    <property type="entry name" value="Serpins"/>
    <property type="match status" value="2"/>
</dbReference>
<dbReference type="InterPro" id="IPR023796">
    <property type="entry name" value="Serpin_dom"/>
</dbReference>
<keyword evidence="12" id="KW-1185">Reference proteome</keyword>
<keyword evidence="4" id="KW-0646">Protease inhibitor</keyword>
<feature type="transmembrane region" description="Helical" evidence="9">
    <location>
        <begin position="62"/>
        <end position="80"/>
    </location>
</feature>
<dbReference type="AlphaFoldDB" id="A0AAV2BN83"/>
<evidence type="ECO:0000256" key="3">
    <source>
        <dbReference type="ARBA" id="ARBA00022525"/>
    </source>
</evidence>
<keyword evidence="9" id="KW-0472">Membrane</keyword>
<feature type="transmembrane region" description="Helical" evidence="9">
    <location>
        <begin position="7"/>
        <end position="26"/>
    </location>
</feature>
<dbReference type="CDD" id="cd19577">
    <property type="entry name" value="serpinJ_IRS-2-like"/>
    <property type="match status" value="1"/>
</dbReference>
<proteinExistence type="inferred from homology"/>
<dbReference type="Gene3D" id="3.30.497.10">
    <property type="entry name" value="Antithrombin, subunit I, domain 2"/>
    <property type="match status" value="2"/>
</dbReference>
<comment type="similarity">
    <text evidence="2 8">Belongs to the serpin family.</text>
</comment>
<dbReference type="Pfam" id="PF00079">
    <property type="entry name" value="Serpin"/>
    <property type="match status" value="2"/>
</dbReference>
<keyword evidence="9" id="KW-0812">Transmembrane</keyword>
<evidence type="ECO:0000313" key="12">
    <source>
        <dbReference type="Proteomes" id="UP001497382"/>
    </source>
</evidence>
<sequence length="812" mass="92568">MLIMRTIICRVILAMTIVILNNLILVSTKTGRKNLHKLGAISNDFALKLLRELKAKDETGNIFISPLSISMTFGMLYYGAAGNTAEDLKDALGYKKEGMTKEIVDLTFKRFLTNELRKSANFNLNAANAILVDNKLGLLPDFKKKVQETYFANVKSVDFQTNTSEILKDINSWVSKQTNGKIPKLLDSLDKKTVFIILNAVYFKSLWKYPFDPKNNRWQIFLNNNKEFEAKSIQMMRMTKRFGIANISDCEALELPYIVDNVVMLIMMPKRGLKYLEQELSHISIVKILKAMRYTRINAVIPKFKIEFNRSLVPELTRLGVRTVFEDVDFSGMIKNESIPINEFLHKAVIEVNEEGTEAAAATATKTTKSLIPSFIVNRPFVFAIIDKRINFVFFLGRILQVNSSMMEKLLRMNFFFIVLTISVCYILGFPTEDNTTAIQKLAKANNEFSMNLHRILAQNSLRNLFFSPTSLFFALGMLYKGAGGETAQELQNLLGYNKAGLSDDEVADSFEQLLIEYSSSKNYTLKTANALLVDHRVDLKPEFRQAMQDSFHAKIREADFDREANQVVQEINAWINDHTNGKIPKFLDHLDRNTVLTILNAIYFKGLWSVPFETRDTKREKFYNYGGNDKSNRFVLMMHKSHRMLYTSSPDWEMVELPYKGDRISMVIVLPKERDGLAAVESNLTSDQINDYRNKMRLSTVNLTLPKFKIDSILNNLKQDLELLGAGKMFQNDADFSKMAENAKVRVSQVMHEAVVEVNEEGTVAAAASGVHLVPLSLSVPRDFIVDHPFFFAIVDKKTNLILFSGRVIYL</sequence>
<dbReference type="InterPro" id="IPR042185">
    <property type="entry name" value="Serpin_sf_2"/>
</dbReference>
<evidence type="ECO:0000256" key="2">
    <source>
        <dbReference type="ARBA" id="ARBA00009500"/>
    </source>
</evidence>
<dbReference type="PANTHER" id="PTHR11461">
    <property type="entry name" value="SERINE PROTEASE INHIBITOR, SERPIN"/>
    <property type="match status" value="1"/>
</dbReference>
<keyword evidence="5" id="KW-0732">Signal</keyword>
<dbReference type="FunFam" id="3.30.497.10:FF:000031">
    <property type="entry name" value="Putative salivary serpin"/>
    <property type="match status" value="1"/>
</dbReference>
<dbReference type="EMBL" id="CAXIEN010000438">
    <property type="protein sequence ID" value="CAL1297721.1"/>
    <property type="molecule type" value="Genomic_DNA"/>
</dbReference>
<organism evidence="11 12">
    <name type="scientific">Larinioides sclopetarius</name>
    <dbReference type="NCBI Taxonomy" id="280406"/>
    <lineage>
        <taxon>Eukaryota</taxon>
        <taxon>Metazoa</taxon>
        <taxon>Ecdysozoa</taxon>
        <taxon>Arthropoda</taxon>
        <taxon>Chelicerata</taxon>
        <taxon>Arachnida</taxon>
        <taxon>Araneae</taxon>
        <taxon>Araneomorphae</taxon>
        <taxon>Entelegynae</taxon>
        <taxon>Araneoidea</taxon>
        <taxon>Araneidae</taxon>
        <taxon>Larinioides</taxon>
    </lineage>
</organism>
<dbReference type="FunFam" id="3.30.497.10:FF:000001">
    <property type="entry name" value="Serine protease inhibitor"/>
    <property type="match status" value="1"/>
</dbReference>
<feature type="domain" description="Serpin" evidence="10">
    <location>
        <begin position="451"/>
        <end position="812"/>
    </location>
</feature>
<keyword evidence="6" id="KW-0722">Serine protease inhibitor</keyword>
<evidence type="ECO:0000256" key="9">
    <source>
        <dbReference type="SAM" id="Phobius"/>
    </source>
</evidence>
<dbReference type="InterPro" id="IPR023795">
    <property type="entry name" value="Serpin_CS"/>
</dbReference>
<dbReference type="GO" id="GO:0005615">
    <property type="term" value="C:extracellular space"/>
    <property type="evidence" value="ECO:0007669"/>
    <property type="project" value="InterPro"/>
</dbReference>
<reference evidence="11 12" key="1">
    <citation type="submission" date="2024-04" db="EMBL/GenBank/DDBJ databases">
        <authorList>
            <person name="Rising A."/>
            <person name="Reimegard J."/>
            <person name="Sonavane S."/>
            <person name="Akerstrom W."/>
            <person name="Nylinder S."/>
            <person name="Hedman E."/>
            <person name="Kallberg Y."/>
        </authorList>
    </citation>
    <scope>NUCLEOTIDE SEQUENCE [LARGE SCALE GENOMIC DNA]</scope>
</reference>
<name>A0AAV2BN83_9ARAC</name>
<dbReference type="InterPro" id="IPR000215">
    <property type="entry name" value="Serpin_fam"/>
</dbReference>
<evidence type="ECO:0000259" key="10">
    <source>
        <dbReference type="SMART" id="SM00093"/>
    </source>
</evidence>
<dbReference type="Gene3D" id="2.30.39.10">
    <property type="entry name" value="Alpha-1-antitrypsin, domain 1"/>
    <property type="match status" value="2"/>
</dbReference>
<evidence type="ECO:0000256" key="6">
    <source>
        <dbReference type="ARBA" id="ARBA00022900"/>
    </source>
</evidence>
<keyword evidence="3" id="KW-0964">Secreted</keyword>
<dbReference type="InterPro" id="IPR036186">
    <property type="entry name" value="Serpin_sf"/>
</dbReference>
<dbReference type="Proteomes" id="UP001497382">
    <property type="component" value="Unassembled WGS sequence"/>
</dbReference>
<accession>A0AAV2BN83</accession>
<dbReference type="PANTHER" id="PTHR11461:SF211">
    <property type="entry name" value="GH10112P-RELATED"/>
    <property type="match status" value="1"/>
</dbReference>
<evidence type="ECO:0000256" key="4">
    <source>
        <dbReference type="ARBA" id="ARBA00022690"/>
    </source>
</evidence>
<dbReference type="InterPro" id="IPR042178">
    <property type="entry name" value="Serpin_sf_1"/>
</dbReference>
<feature type="transmembrane region" description="Helical" evidence="9">
    <location>
        <begin position="410"/>
        <end position="430"/>
    </location>
</feature>
<protein>
    <recommendedName>
        <fullName evidence="10">Serpin domain-containing protein</fullName>
    </recommendedName>
</protein>
<keyword evidence="9" id="KW-1133">Transmembrane helix</keyword>
<dbReference type="SMART" id="SM00093">
    <property type="entry name" value="SERPIN"/>
    <property type="match status" value="2"/>
</dbReference>
<dbReference type="GO" id="GO:0004867">
    <property type="term" value="F:serine-type endopeptidase inhibitor activity"/>
    <property type="evidence" value="ECO:0007669"/>
    <property type="project" value="UniProtKB-KW"/>
</dbReference>
<comment type="subcellular location">
    <subcellularLocation>
        <location evidence="1">Secreted</location>
    </subcellularLocation>
</comment>